<evidence type="ECO:0000256" key="4">
    <source>
        <dbReference type="ARBA" id="ARBA00022833"/>
    </source>
</evidence>
<dbReference type="PROSITE" id="PS00018">
    <property type="entry name" value="EF_HAND_1"/>
    <property type="match status" value="1"/>
</dbReference>
<dbReference type="GO" id="GO:0008270">
    <property type="term" value="F:zinc ion binding"/>
    <property type="evidence" value="ECO:0007669"/>
    <property type="project" value="UniProtKB-KW"/>
</dbReference>
<proteinExistence type="predicted"/>
<evidence type="ECO:0000256" key="6">
    <source>
        <dbReference type="SAM" id="MobiDB-lite"/>
    </source>
</evidence>
<feature type="compositionally biased region" description="Basic residues" evidence="6">
    <location>
        <begin position="464"/>
        <end position="475"/>
    </location>
</feature>
<evidence type="ECO:0000256" key="1">
    <source>
        <dbReference type="ARBA" id="ARBA00004123"/>
    </source>
</evidence>
<reference evidence="8 9" key="1">
    <citation type="submission" date="2023-03" db="EMBL/GenBank/DDBJ databases">
        <title>High-quality genome of Scylla paramamosain provides insights in environmental adaptation.</title>
        <authorList>
            <person name="Zhang L."/>
        </authorList>
    </citation>
    <scope>NUCLEOTIDE SEQUENCE [LARGE SCALE GENOMIC DNA]</scope>
    <source>
        <strain evidence="8">LZ_2023a</strain>
        <tissue evidence="8">Muscle</tissue>
    </source>
</reference>
<evidence type="ECO:0000256" key="3">
    <source>
        <dbReference type="ARBA" id="ARBA00022771"/>
    </source>
</evidence>
<dbReference type="SMART" id="SM00581">
    <property type="entry name" value="PSP"/>
    <property type="match status" value="1"/>
</dbReference>
<evidence type="ECO:0000259" key="7">
    <source>
        <dbReference type="SMART" id="SM00581"/>
    </source>
</evidence>
<accession>A0AAW0TW74</accession>
<feature type="compositionally biased region" description="Basic and acidic residues" evidence="6">
    <location>
        <begin position="406"/>
        <end position="433"/>
    </location>
</feature>
<feature type="compositionally biased region" description="Polar residues" evidence="6">
    <location>
        <begin position="444"/>
        <end position="460"/>
    </location>
</feature>
<dbReference type="AlphaFoldDB" id="A0AAW0TW74"/>
<evidence type="ECO:0000313" key="9">
    <source>
        <dbReference type="Proteomes" id="UP001487740"/>
    </source>
</evidence>
<keyword evidence="9" id="KW-1185">Reference proteome</keyword>
<dbReference type="GO" id="GO:0071013">
    <property type="term" value="C:catalytic step 2 spliceosome"/>
    <property type="evidence" value="ECO:0007669"/>
    <property type="project" value="TreeGrafter"/>
</dbReference>
<organism evidence="8 9">
    <name type="scientific">Scylla paramamosain</name>
    <name type="common">Mud crab</name>
    <dbReference type="NCBI Taxonomy" id="85552"/>
    <lineage>
        <taxon>Eukaryota</taxon>
        <taxon>Metazoa</taxon>
        <taxon>Ecdysozoa</taxon>
        <taxon>Arthropoda</taxon>
        <taxon>Crustacea</taxon>
        <taxon>Multicrustacea</taxon>
        <taxon>Malacostraca</taxon>
        <taxon>Eumalacostraca</taxon>
        <taxon>Eucarida</taxon>
        <taxon>Decapoda</taxon>
        <taxon>Pleocyemata</taxon>
        <taxon>Brachyura</taxon>
        <taxon>Eubrachyura</taxon>
        <taxon>Portunoidea</taxon>
        <taxon>Portunidae</taxon>
        <taxon>Portuninae</taxon>
        <taxon>Scylla</taxon>
    </lineage>
</organism>
<keyword evidence="2" id="KW-0479">Metal-binding</keyword>
<dbReference type="InterPro" id="IPR052115">
    <property type="entry name" value="NEXT_complex_subunit_ZCCHC8"/>
</dbReference>
<evidence type="ECO:0000256" key="5">
    <source>
        <dbReference type="ARBA" id="ARBA00023242"/>
    </source>
</evidence>
<dbReference type="Proteomes" id="UP001487740">
    <property type="component" value="Unassembled WGS sequence"/>
</dbReference>
<dbReference type="InterPro" id="IPR018247">
    <property type="entry name" value="EF_Hand_1_Ca_BS"/>
</dbReference>
<feature type="compositionally biased region" description="Basic and acidic residues" evidence="6">
    <location>
        <begin position="1"/>
        <end position="15"/>
    </location>
</feature>
<feature type="compositionally biased region" description="Basic and acidic residues" evidence="6">
    <location>
        <begin position="370"/>
        <end position="382"/>
    </location>
</feature>
<keyword evidence="3" id="KW-0863">Zinc-finger</keyword>
<evidence type="ECO:0000313" key="8">
    <source>
        <dbReference type="EMBL" id="KAK8391745.1"/>
    </source>
</evidence>
<dbReference type="GO" id="GO:0003723">
    <property type="term" value="F:RNA binding"/>
    <property type="evidence" value="ECO:0007669"/>
    <property type="project" value="TreeGrafter"/>
</dbReference>
<keyword evidence="4" id="KW-0862">Zinc</keyword>
<feature type="region of interest" description="Disordered" evidence="6">
    <location>
        <begin position="353"/>
        <end position="479"/>
    </location>
</feature>
<dbReference type="Pfam" id="PF04046">
    <property type="entry name" value="PSP"/>
    <property type="match status" value="1"/>
</dbReference>
<dbReference type="EMBL" id="JARAKH010000024">
    <property type="protein sequence ID" value="KAK8391745.1"/>
    <property type="molecule type" value="Genomic_DNA"/>
</dbReference>
<evidence type="ECO:0000256" key="2">
    <source>
        <dbReference type="ARBA" id="ARBA00022723"/>
    </source>
</evidence>
<name>A0AAW0TW74_SCYPA</name>
<feature type="domain" description="PSP proline-rich" evidence="7">
    <location>
        <begin position="190"/>
        <end position="242"/>
    </location>
</feature>
<keyword evidence="5" id="KW-0539">Nucleus</keyword>
<feature type="compositionally biased region" description="Acidic residues" evidence="6">
    <location>
        <begin position="383"/>
        <end position="394"/>
    </location>
</feature>
<protein>
    <recommendedName>
        <fullName evidence="7">PSP proline-rich domain-containing protein</fullName>
    </recommendedName>
</protein>
<dbReference type="PANTHER" id="PTHR13316:SF0">
    <property type="entry name" value="ZINC FINGER CCHC DOMAIN-CONTAINING PROTEIN 8"/>
    <property type="match status" value="1"/>
</dbReference>
<dbReference type="PANTHER" id="PTHR13316">
    <property type="entry name" value="ZINC FINGER, CCHC DOMAIN CONTAINING 8"/>
    <property type="match status" value="1"/>
</dbReference>
<feature type="region of interest" description="Disordered" evidence="6">
    <location>
        <begin position="1"/>
        <end position="82"/>
    </location>
</feature>
<dbReference type="InterPro" id="IPR006568">
    <property type="entry name" value="PSP_pro-rich"/>
</dbReference>
<gene>
    <name evidence="8" type="ORF">O3P69_017341</name>
</gene>
<comment type="caution">
    <text evidence="8">The sequence shown here is derived from an EMBL/GenBank/DDBJ whole genome shotgun (WGS) entry which is preliminary data.</text>
</comment>
<sequence>MYRAMPKEKNDEDPVRTSLGESYSEEGVGCSSVCDTSQEDSGIQDGEKSGECTEATSTSIMLDFTGEPSTDEGNESLVESSMPEGVELDTEGEELVAEEEKPIGPPAVLDVVPSYDSDCSGVLTDVEFSMLTGKKINEARPKQSCFNCSGDHNMAQCTLPLDHSKISANRKKRMSSRMSVRYHEDCENKYGQYQPGKISDNLRHALGLRPNQLPLYIYRMRVLGYPPGWLKEAEVHQADVKMYDATGRTVSHPDEEEGEAEPLTVKYKPEKLVRFPGFNDNAPRGIIDESQKYNFPPMQPCHQMSEFLHFMNQNKAEAYKKKKLKDSELRSKTPPLSIEMEVEECEGKAEDIVFNPPLPEEDPPPPPPPDTKESPSIKRVLEVEDGEITDDSQESMESLTVKKQRILKELEKETTQSDTKGDIDNSDGNRESQEDSEDSQLSLTSSTDPSQSENSCSGDGTSTKKTKTKRHHRSLSKGFQLGTVIPESCTPYKSLPSPDKWTVDVSDHIVFDNLPDALGTWDKMKGVMGTVRKKMTILHADEDD</sequence>
<comment type="subcellular location">
    <subcellularLocation>
        <location evidence="1">Nucleus</location>
    </subcellularLocation>
</comment>